<dbReference type="PANTHER" id="PTHR46796:SF2">
    <property type="entry name" value="TRANSCRIPTIONAL REGULATORY PROTEIN"/>
    <property type="match status" value="1"/>
</dbReference>
<dbReference type="GO" id="GO:0043565">
    <property type="term" value="F:sequence-specific DNA binding"/>
    <property type="evidence" value="ECO:0007669"/>
    <property type="project" value="InterPro"/>
</dbReference>
<evidence type="ECO:0000256" key="3">
    <source>
        <dbReference type="ARBA" id="ARBA00023159"/>
    </source>
</evidence>
<dbReference type="InterPro" id="IPR003313">
    <property type="entry name" value="AraC-bd"/>
</dbReference>
<keyword evidence="4" id="KW-0804">Transcription</keyword>
<dbReference type="InterPro" id="IPR018062">
    <property type="entry name" value="HTH_AraC-typ_CS"/>
</dbReference>
<name>A0A1I1IEY5_9GAMM</name>
<accession>A0A1I1IEY5</accession>
<evidence type="ECO:0000256" key="1">
    <source>
        <dbReference type="ARBA" id="ARBA00023015"/>
    </source>
</evidence>
<dbReference type="InterPro" id="IPR020449">
    <property type="entry name" value="Tscrpt_reg_AraC-type_HTH"/>
</dbReference>
<dbReference type="InterPro" id="IPR050204">
    <property type="entry name" value="AraC_XylS_family_regulators"/>
</dbReference>
<protein>
    <submittedName>
        <fullName evidence="6">Transcriptional regulator, AraC family</fullName>
    </submittedName>
</protein>
<dbReference type="EMBL" id="FOLO01000008">
    <property type="protein sequence ID" value="SFC34887.1"/>
    <property type="molecule type" value="Genomic_DNA"/>
</dbReference>
<evidence type="ECO:0000313" key="6">
    <source>
        <dbReference type="EMBL" id="SFC34887.1"/>
    </source>
</evidence>
<dbReference type="Pfam" id="PF12833">
    <property type="entry name" value="HTH_18"/>
    <property type="match status" value="1"/>
</dbReference>
<reference evidence="6 7" key="1">
    <citation type="submission" date="2016-10" db="EMBL/GenBank/DDBJ databases">
        <authorList>
            <person name="de Groot N.N."/>
        </authorList>
    </citation>
    <scope>NUCLEOTIDE SEQUENCE [LARGE SCALE GENOMIC DNA]</scope>
    <source>
        <strain evidence="6 7">DSM 6059</strain>
    </source>
</reference>
<keyword evidence="3" id="KW-0010">Activator</keyword>
<keyword evidence="2" id="KW-0238">DNA-binding</keyword>
<dbReference type="GO" id="GO:0003700">
    <property type="term" value="F:DNA-binding transcription factor activity"/>
    <property type="evidence" value="ECO:0007669"/>
    <property type="project" value="InterPro"/>
</dbReference>
<dbReference type="SMART" id="SM00342">
    <property type="entry name" value="HTH_ARAC"/>
    <property type="match status" value="1"/>
</dbReference>
<evidence type="ECO:0000256" key="4">
    <source>
        <dbReference type="ARBA" id="ARBA00023163"/>
    </source>
</evidence>
<evidence type="ECO:0000256" key="2">
    <source>
        <dbReference type="ARBA" id="ARBA00023125"/>
    </source>
</evidence>
<dbReference type="PROSITE" id="PS01124">
    <property type="entry name" value="HTH_ARAC_FAMILY_2"/>
    <property type="match status" value="1"/>
</dbReference>
<dbReference type="InterPro" id="IPR009057">
    <property type="entry name" value="Homeodomain-like_sf"/>
</dbReference>
<dbReference type="SUPFAM" id="SSF51215">
    <property type="entry name" value="Regulatory protein AraC"/>
    <property type="match status" value="1"/>
</dbReference>
<dbReference type="SUPFAM" id="SSF46689">
    <property type="entry name" value="Homeodomain-like"/>
    <property type="match status" value="2"/>
</dbReference>
<keyword evidence="1" id="KW-0805">Transcription regulation</keyword>
<gene>
    <name evidence="6" type="ORF">SAMN02745724_01454</name>
</gene>
<dbReference type="PRINTS" id="PR00032">
    <property type="entry name" value="HTHARAC"/>
</dbReference>
<dbReference type="PANTHER" id="PTHR46796">
    <property type="entry name" value="HTH-TYPE TRANSCRIPTIONAL ACTIVATOR RHAS-RELATED"/>
    <property type="match status" value="1"/>
</dbReference>
<dbReference type="STRING" id="1123010.SAMN02745724_01454"/>
<proteinExistence type="predicted"/>
<dbReference type="InterPro" id="IPR018060">
    <property type="entry name" value="HTH_AraC"/>
</dbReference>
<dbReference type="AlphaFoldDB" id="A0A1I1IEY5"/>
<keyword evidence="7" id="KW-1185">Reference proteome</keyword>
<sequence length="275" mass="31641">MMKPKEQAKFQLHQELGGLEMVEADFCDHNFSKHSHETYTINVIEKGAQRFLSSGSHFMAPEHSIIFVNADEVHTGQSGTDNGWSYRGIAPFESHFTKLASEIGLAQGFAPYFPNAVVQDPQMATELRQLFNTLANSDNTLLRETMLYGVLTRLMLKHGKSRSEIKQQQTSNQKLEWVKQYINDHLEQNITLETLAKISNFTPFYLVRQFQKMYGLPPHAYQIQQRLRKSKSLLRQGNKVVDVATDIGFYDQSHFHRHFKKANGVTPSRYARQMS</sequence>
<dbReference type="Proteomes" id="UP000198862">
    <property type="component" value="Unassembled WGS sequence"/>
</dbReference>
<dbReference type="InterPro" id="IPR037923">
    <property type="entry name" value="HTH-like"/>
</dbReference>
<dbReference type="PROSITE" id="PS00041">
    <property type="entry name" value="HTH_ARAC_FAMILY_1"/>
    <property type="match status" value="1"/>
</dbReference>
<evidence type="ECO:0000313" key="7">
    <source>
        <dbReference type="Proteomes" id="UP000198862"/>
    </source>
</evidence>
<evidence type="ECO:0000259" key="5">
    <source>
        <dbReference type="PROSITE" id="PS01124"/>
    </source>
</evidence>
<dbReference type="RefSeq" id="WP_177207975.1">
    <property type="nucleotide sequence ID" value="NZ_FOLO01000008.1"/>
</dbReference>
<dbReference type="Pfam" id="PF02311">
    <property type="entry name" value="AraC_binding"/>
    <property type="match status" value="1"/>
</dbReference>
<dbReference type="Gene3D" id="1.10.10.60">
    <property type="entry name" value="Homeodomain-like"/>
    <property type="match status" value="2"/>
</dbReference>
<organism evidence="6 7">
    <name type="scientific">Pseudoalteromonas denitrificans DSM 6059</name>
    <dbReference type="NCBI Taxonomy" id="1123010"/>
    <lineage>
        <taxon>Bacteria</taxon>
        <taxon>Pseudomonadati</taxon>
        <taxon>Pseudomonadota</taxon>
        <taxon>Gammaproteobacteria</taxon>
        <taxon>Alteromonadales</taxon>
        <taxon>Pseudoalteromonadaceae</taxon>
        <taxon>Pseudoalteromonas</taxon>
    </lineage>
</organism>
<feature type="domain" description="HTH araC/xylS-type" evidence="5">
    <location>
        <begin position="176"/>
        <end position="273"/>
    </location>
</feature>